<proteinExistence type="inferred from homology"/>
<sequence>MDKSLRNACIGEFIGTAFILFFGAGCVAAAQLAGANLGLWEIAIIWGIGVSMAIYMSAGASGAHLNPAVTLALAAFYDFDKRRVVPYIIAQIAGAFCAVALIYVMYSDLFAAAEAAQGIVRGETVGFAGVFSTYPHPNISIALAFFVELVITAVLMSTILAIGDDKNGMPNKAMAPLLIGLLIAVLGGATGPLTGFAMNPARDFGPKLFAFLAGWGEIALTGGRDIPYFLVPIFGPICGALIGAWGYKNLIHKNLPTKE</sequence>
<evidence type="ECO:0000256" key="6">
    <source>
        <dbReference type="ARBA" id="ARBA00023136"/>
    </source>
</evidence>
<reference evidence="9 10" key="1">
    <citation type="submission" date="2014-01" db="EMBL/GenBank/DDBJ databases">
        <authorList>
            <person name="Zuccon D."/>
        </authorList>
    </citation>
    <scope>NUCLEOTIDE SEQUENCE [LARGE SCALE GENOMIC DNA]</scope>
    <source>
        <strain evidence="9 10">Y31</strain>
    </source>
</reference>
<evidence type="ECO:0000256" key="4">
    <source>
        <dbReference type="ARBA" id="ARBA00022692"/>
    </source>
</evidence>
<comment type="similarity">
    <text evidence="2 7">Belongs to the MIP/aquaporin (TC 1.A.8) family.</text>
</comment>
<evidence type="ECO:0000256" key="7">
    <source>
        <dbReference type="RuleBase" id="RU000477"/>
    </source>
</evidence>
<organism evidence="9 10">
    <name type="scientific">Bibersteinia trehalosi Y31</name>
    <dbReference type="NCBI Taxonomy" id="1261658"/>
    <lineage>
        <taxon>Bacteria</taxon>
        <taxon>Pseudomonadati</taxon>
        <taxon>Pseudomonadota</taxon>
        <taxon>Gammaproteobacteria</taxon>
        <taxon>Pasteurellales</taxon>
        <taxon>Pasteurellaceae</taxon>
        <taxon>Bibersteinia</taxon>
    </lineage>
</organism>
<evidence type="ECO:0000256" key="2">
    <source>
        <dbReference type="ARBA" id="ARBA00006175"/>
    </source>
</evidence>
<dbReference type="PATRIC" id="fig|1261658.3.peg.1725"/>
<dbReference type="SUPFAM" id="SSF81338">
    <property type="entry name" value="Aquaporin-like"/>
    <property type="match status" value="1"/>
</dbReference>
<feature type="transmembrane region" description="Helical" evidence="8">
    <location>
        <begin position="139"/>
        <end position="162"/>
    </location>
</feature>
<feature type="transmembrane region" description="Helical" evidence="8">
    <location>
        <begin position="174"/>
        <end position="198"/>
    </location>
</feature>
<keyword evidence="3 7" id="KW-0813">Transport</keyword>
<name>A0A179CXW8_BIBTR</name>
<keyword evidence="5 8" id="KW-1133">Transmembrane helix</keyword>
<dbReference type="PRINTS" id="PR00783">
    <property type="entry name" value="MINTRINSICP"/>
</dbReference>
<dbReference type="InterPro" id="IPR050363">
    <property type="entry name" value="MIP/Aquaporin"/>
</dbReference>
<evidence type="ECO:0000256" key="5">
    <source>
        <dbReference type="ARBA" id="ARBA00022989"/>
    </source>
</evidence>
<dbReference type="CDD" id="cd00333">
    <property type="entry name" value="MIP"/>
    <property type="match status" value="1"/>
</dbReference>
<evidence type="ECO:0000256" key="3">
    <source>
        <dbReference type="ARBA" id="ARBA00022448"/>
    </source>
</evidence>
<dbReference type="AlphaFoldDB" id="A0A179CXW8"/>
<dbReference type="Gene3D" id="1.20.1080.10">
    <property type="entry name" value="Glycerol uptake facilitator protein"/>
    <property type="match status" value="1"/>
</dbReference>
<dbReference type="RefSeq" id="WP_015433169.1">
    <property type="nucleotide sequence ID" value="NZ_JACI01000002.1"/>
</dbReference>
<keyword evidence="6 8" id="KW-0472">Membrane</keyword>
<dbReference type="Proteomes" id="UP000078358">
    <property type="component" value="Unassembled WGS sequence"/>
</dbReference>
<dbReference type="PANTHER" id="PTHR43829:SF9">
    <property type="entry name" value="AQUAPORIN-9"/>
    <property type="match status" value="1"/>
</dbReference>
<dbReference type="EMBL" id="JACI01000002">
    <property type="protein sequence ID" value="OAQ14417.1"/>
    <property type="molecule type" value="Genomic_DNA"/>
</dbReference>
<accession>A0A179CXW8</accession>
<evidence type="ECO:0000256" key="8">
    <source>
        <dbReference type="SAM" id="Phobius"/>
    </source>
</evidence>
<dbReference type="InterPro" id="IPR000425">
    <property type="entry name" value="MIP"/>
</dbReference>
<dbReference type="PANTHER" id="PTHR43829">
    <property type="entry name" value="AQUAPORIN OR AQUAGLYCEROPORIN RELATED"/>
    <property type="match status" value="1"/>
</dbReference>
<protein>
    <submittedName>
        <fullName evidence="9">Glycerol uptake facilitator GlpF</fullName>
    </submittedName>
</protein>
<dbReference type="NCBIfam" id="TIGR00861">
    <property type="entry name" value="MIP"/>
    <property type="match status" value="1"/>
</dbReference>
<gene>
    <name evidence="9" type="ORF">F480_08650</name>
</gene>
<comment type="caution">
    <text evidence="9">The sequence shown here is derived from an EMBL/GenBank/DDBJ whole genome shotgun (WGS) entry which is preliminary data.</text>
</comment>
<keyword evidence="4 7" id="KW-0812">Transmembrane</keyword>
<dbReference type="GO" id="GO:0005886">
    <property type="term" value="C:plasma membrane"/>
    <property type="evidence" value="ECO:0007669"/>
    <property type="project" value="TreeGrafter"/>
</dbReference>
<feature type="transmembrane region" description="Helical" evidence="8">
    <location>
        <begin position="84"/>
        <end position="106"/>
    </location>
</feature>
<dbReference type="GO" id="GO:0015254">
    <property type="term" value="F:glycerol channel activity"/>
    <property type="evidence" value="ECO:0007669"/>
    <property type="project" value="TreeGrafter"/>
</dbReference>
<dbReference type="Pfam" id="PF00230">
    <property type="entry name" value="MIP"/>
    <property type="match status" value="1"/>
</dbReference>
<evidence type="ECO:0000256" key="1">
    <source>
        <dbReference type="ARBA" id="ARBA00004141"/>
    </source>
</evidence>
<feature type="transmembrane region" description="Helical" evidence="8">
    <location>
        <begin position="12"/>
        <end position="33"/>
    </location>
</feature>
<feature type="transmembrane region" description="Helical" evidence="8">
    <location>
        <begin position="226"/>
        <end position="247"/>
    </location>
</feature>
<dbReference type="InterPro" id="IPR022357">
    <property type="entry name" value="MIP_CS"/>
</dbReference>
<dbReference type="InterPro" id="IPR023271">
    <property type="entry name" value="Aquaporin-like"/>
</dbReference>
<dbReference type="PROSITE" id="PS00221">
    <property type="entry name" value="MIP"/>
    <property type="match status" value="1"/>
</dbReference>
<feature type="transmembrane region" description="Helical" evidence="8">
    <location>
        <begin position="39"/>
        <end position="63"/>
    </location>
</feature>
<comment type="subcellular location">
    <subcellularLocation>
        <location evidence="1">Membrane</location>
        <topology evidence="1">Multi-pass membrane protein</topology>
    </subcellularLocation>
</comment>
<evidence type="ECO:0000313" key="9">
    <source>
        <dbReference type="EMBL" id="OAQ14417.1"/>
    </source>
</evidence>
<evidence type="ECO:0000313" key="10">
    <source>
        <dbReference type="Proteomes" id="UP000078358"/>
    </source>
</evidence>
<dbReference type="PROSITE" id="PS51257">
    <property type="entry name" value="PROKAR_LIPOPROTEIN"/>
    <property type="match status" value="1"/>
</dbReference>